<evidence type="ECO:0000256" key="5">
    <source>
        <dbReference type="SAM" id="MobiDB-lite"/>
    </source>
</evidence>
<name>A0A1E4SR54_9ASCO</name>
<dbReference type="EMBL" id="KV453909">
    <property type="protein sequence ID" value="ODV81990.1"/>
    <property type="molecule type" value="Genomic_DNA"/>
</dbReference>
<sequence>MKFIVAADDTGSLKEVICSRGTDTSKQDAVQPKSIKNYRVDTGNSFRNKITKLVNFQSTYLIGARVGGEVSIYDLVNEEETPEEEKYSLLHTYKLDVDQKDKPVSLIKLSPLDSILIAFESSKVFIIHFQGDEFDYAPIPVTLPSTKSINAFVANPNVEGVFAYGGQENDLQIIKLYEQPATGLMFNDKVEFKPKVLFNAKNVKNDHLDLRVPVWISNILFLKDAPTPDAYKVLTSTRYGQLRIYDTTHGRRPVKDYKICEKAIVAMTFGDEQQESVIVTDVHNLIGKYSLIKEDEKALKIHSASAGDVVRPVLKLLGKFSQGGNTGATHALENAEDEVLVAGGLDRYLRVFDIETRDILAKVYLGVEVLSVLVDDLEDEEEEVEEGAEKKITIQRKRRRDIEKAEESDEEEMWSKLDEKKSKR</sequence>
<accession>A0A1E4SR54</accession>
<gene>
    <name evidence="6" type="ORF">CANTADRAFT_24693</name>
</gene>
<dbReference type="CDD" id="cd22858">
    <property type="entry name" value="Nsa1"/>
    <property type="match status" value="1"/>
</dbReference>
<feature type="compositionally biased region" description="Basic and acidic residues" evidence="5">
    <location>
        <begin position="413"/>
        <end position="424"/>
    </location>
</feature>
<organism evidence="6 7">
    <name type="scientific">Suhomyces tanzawaensis NRRL Y-17324</name>
    <dbReference type="NCBI Taxonomy" id="984487"/>
    <lineage>
        <taxon>Eukaryota</taxon>
        <taxon>Fungi</taxon>
        <taxon>Dikarya</taxon>
        <taxon>Ascomycota</taxon>
        <taxon>Saccharomycotina</taxon>
        <taxon>Pichiomycetes</taxon>
        <taxon>Debaryomycetaceae</taxon>
        <taxon>Suhomyces</taxon>
    </lineage>
</organism>
<dbReference type="InterPro" id="IPR037379">
    <property type="entry name" value="WDR74/Nsa1"/>
</dbReference>
<feature type="region of interest" description="Disordered" evidence="5">
    <location>
        <begin position="395"/>
        <end position="424"/>
    </location>
</feature>
<dbReference type="InterPro" id="IPR015943">
    <property type="entry name" value="WD40/YVTN_repeat-like_dom_sf"/>
</dbReference>
<dbReference type="RefSeq" id="XP_020067112.1">
    <property type="nucleotide sequence ID" value="XM_020207193.1"/>
</dbReference>
<dbReference type="GeneID" id="30981330"/>
<comment type="subunit">
    <text evidence="3">Component of the pre-66S ribosomal particle.</text>
</comment>
<dbReference type="PANTHER" id="PTHR16038">
    <property type="entry name" value="NOP SEVEN ASSOCIATED PROTEIN 1"/>
    <property type="match status" value="1"/>
</dbReference>
<evidence type="ECO:0000256" key="3">
    <source>
        <dbReference type="ARBA" id="ARBA00011187"/>
    </source>
</evidence>
<dbReference type="PANTHER" id="PTHR16038:SF4">
    <property type="entry name" value="WD REPEAT-CONTAINING PROTEIN 74"/>
    <property type="match status" value="1"/>
</dbReference>
<dbReference type="GO" id="GO:0030687">
    <property type="term" value="C:preribosome, large subunit precursor"/>
    <property type="evidence" value="ECO:0007669"/>
    <property type="project" value="TreeGrafter"/>
</dbReference>
<dbReference type="InterPro" id="IPR036322">
    <property type="entry name" value="WD40_repeat_dom_sf"/>
</dbReference>
<comment type="similarity">
    <text evidence="2">Belongs to the NSA1 family.</text>
</comment>
<comment type="function">
    <text evidence="1">Involved in the biogenesis of the 60S ribosomal subunit.</text>
</comment>
<evidence type="ECO:0000256" key="2">
    <source>
        <dbReference type="ARBA" id="ARBA00007861"/>
    </source>
</evidence>
<evidence type="ECO:0000256" key="4">
    <source>
        <dbReference type="ARBA" id="ARBA00014234"/>
    </source>
</evidence>
<keyword evidence="7" id="KW-1185">Reference proteome</keyword>
<dbReference type="AlphaFoldDB" id="A0A1E4SR54"/>
<evidence type="ECO:0000256" key="1">
    <source>
        <dbReference type="ARBA" id="ARBA00002889"/>
    </source>
</evidence>
<protein>
    <recommendedName>
        <fullName evidence="4">Ribosome biogenesis protein NSA1</fullName>
    </recommendedName>
</protein>
<dbReference type="Proteomes" id="UP000094285">
    <property type="component" value="Unassembled WGS sequence"/>
</dbReference>
<proteinExistence type="inferred from homology"/>
<dbReference type="OrthoDB" id="18388at2759"/>
<evidence type="ECO:0000313" key="7">
    <source>
        <dbReference type="Proteomes" id="UP000094285"/>
    </source>
</evidence>
<evidence type="ECO:0000313" key="6">
    <source>
        <dbReference type="EMBL" id="ODV81990.1"/>
    </source>
</evidence>
<dbReference type="Gene3D" id="2.130.10.10">
    <property type="entry name" value="YVTN repeat-like/Quinoprotein amine dehydrogenase"/>
    <property type="match status" value="1"/>
</dbReference>
<reference evidence="7" key="1">
    <citation type="submission" date="2016-05" db="EMBL/GenBank/DDBJ databases">
        <title>Comparative genomics of biotechnologically important yeasts.</title>
        <authorList>
            <consortium name="DOE Joint Genome Institute"/>
            <person name="Riley R."/>
            <person name="Haridas S."/>
            <person name="Wolfe K.H."/>
            <person name="Lopes M.R."/>
            <person name="Hittinger C.T."/>
            <person name="Goker M."/>
            <person name="Salamov A."/>
            <person name="Wisecaver J."/>
            <person name="Long T.M."/>
            <person name="Aerts A.L."/>
            <person name="Barry K."/>
            <person name="Choi C."/>
            <person name="Clum A."/>
            <person name="Coughlan A.Y."/>
            <person name="Deshpande S."/>
            <person name="Douglass A.P."/>
            <person name="Hanson S.J."/>
            <person name="Klenk H.-P."/>
            <person name="Labutti K."/>
            <person name="Lapidus A."/>
            <person name="Lindquist E."/>
            <person name="Lipzen A."/>
            <person name="Meier-Kolthoff J.P."/>
            <person name="Ohm R.A."/>
            <person name="Otillar R.P."/>
            <person name="Pangilinan J."/>
            <person name="Peng Y."/>
            <person name="Rokas A."/>
            <person name="Rosa C.A."/>
            <person name="Scheuner C."/>
            <person name="Sibirny A.A."/>
            <person name="Slot J.C."/>
            <person name="Stielow J.B."/>
            <person name="Sun H."/>
            <person name="Kurtzman C.P."/>
            <person name="Blackwell M."/>
            <person name="Grigoriev I.V."/>
            <person name="Jeffries T.W."/>
        </authorList>
    </citation>
    <scope>NUCLEOTIDE SEQUENCE [LARGE SCALE GENOMIC DNA]</scope>
    <source>
        <strain evidence="7">NRRL Y-17324</strain>
    </source>
</reference>
<dbReference type="GO" id="GO:0042273">
    <property type="term" value="P:ribosomal large subunit biogenesis"/>
    <property type="evidence" value="ECO:0007669"/>
    <property type="project" value="InterPro"/>
</dbReference>
<dbReference type="SUPFAM" id="SSF50978">
    <property type="entry name" value="WD40 repeat-like"/>
    <property type="match status" value="1"/>
</dbReference>
<dbReference type="STRING" id="984487.A0A1E4SR54"/>
<dbReference type="GO" id="GO:0005730">
    <property type="term" value="C:nucleolus"/>
    <property type="evidence" value="ECO:0007669"/>
    <property type="project" value="InterPro"/>
</dbReference>